<name>A0AC61QJD5_9BACT</name>
<sequence length="248" mass="28677">MMRKYLILLIITMMAAGLFLTACEESENITEPENAKWSVFVTANPVESEHTHFITVMWIGSEEDYEEPTSLELEIGDDEVDLEKWQDIWIGEKNLTPGEKYNFKLEVNGETVVSTSQTIVYNADADFPEDYNPEETAYVEWTLEKDNEHQYASVYAYDLLDPEEDEEVTEEIDSSARSYQYPADVVSYHGIGTQYTLEISEMNDKYVDDVLVASAQADYQDYGNIKRDRGSREEMVKYVKHMLNLIMK</sequence>
<comment type="caution">
    <text evidence="1">The sequence shown here is derived from an EMBL/GenBank/DDBJ whole genome shotgun (WGS) entry which is preliminary data.</text>
</comment>
<proteinExistence type="predicted"/>
<protein>
    <submittedName>
        <fullName evidence="1">Uncharacterized protein</fullName>
    </submittedName>
</protein>
<dbReference type="EMBL" id="SMOG01000008">
    <property type="protein sequence ID" value="TDF73144.1"/>
    <property type="molecule type" value="Genomic_DNA"/>
</dbReference>
<dbReference type="Proteomes" id="UP000294588">
    <property type="component" value="Unassembled WGS sequence"/>
</dbReference>
<keyword evidence="2" id="KW-1185">Reference proteome</keyword>
<organism evidence="1 2">
    <name type="scientific">Candidatus Syntrophosphaera thermopropionivorans</name>
    <dbReference type="NCBI Taxonomy" id="2593015"/>
    <lineage>
        <taxon>Bacteria</taxon>
        <taxon>Pseudomonadati</taxon>
        <taxon>Candidatus Cloacimonadota</taxon>
        <taxon>Candidatus Cloacimonadia</taxon>
        <taxon>Candidatus Cloacimonadales</taxon>
        <taxon>Candidatus Cloacimonadaceae</taxon>
        <taxon>Candidatus Syntrophosphaera</taxon>
    </lineage>
</organism>
<gene>
    <name evidence="1" type="ORF">E0946_03780</name>
</gene>
<evidence type="ECO:0000313" key="1">
    <source>
        <dbReference type="EMBL" id="TDF73144.1"/>
    </source>
</evidence>
<accession>A0AC61QJD5</accession>
<evidence type="ECO:0000313" key="2">
    <source>
        <dbReference type="Proteomes" id="UP000294588"/>
    </source>
</evidence>
<reference evidence="1" key="1">
    <citation type="submission" date="2019-03" db="EMBL/GenBank/DDBJ databases">
        <title>Candidatus Syntrophosphaera thermopropionivorans: a novel player in syntrophic propionate oxidation during anaerobic digestion.</title>
        <authorList>
            <person name="Dyksma S."/>
        </authorList>
    </citation>
    <scope>NUCLEOTIDE SEQUENCE</scope>
    <source>
        <strain evidence="1">W5</strain>
    </source>
</reference>